<dbReference type="RefSeq" id="WP_153114036.1">
    <property type="nucleotide sequence ID" value="NZ_VZAS01000179.1"/>
</dbReference>
<dbReference type="EMBL" id="VZBQ01000029">
    <property type="protein sequence ID" value="MQN88795.1"/>
    <property type="molecule type" value="Genomic_DNA"/>
</dbReference>
<dbReference type="Proteomes" id="UP000420635">
    <property type="component" value="Unassembled WGS sequence"/>
</dbReference>
<name>A0A646HQ20_9BACT</name>
<proteinExistence type="predicted"/>
<accession>A0A646HQ20</accession>
<evidence type="ECO:0000313" key="1">
    <source>
        <dbReference type="EMBL" id="MQN88795.1"/>
    </source>
</evidence>
<gene>
    <name evidence="1" type="ORF">F7D59_02700</name>
</gene>
<evidence type="ECO:0000313" key="2">
    <source>
        <dbReference type="Proteomes" id="UP000420635"/>
    </source>
</evidence>
<comment type="caution">
    <text evidence="1">The sequence shown here is derived from an EMBL/GenBank/DDBJ whole genome shotgun (WGS) entry which is preliminary data.</text>
</comment>
<reference evidence="2" key="1">
    <citation type="submission" date="2019-09" db="EMBL/GenBank/DDBJ databases">
        <title>Distinct polysaccharide growth profiles of human intestinal Prevotella copri isolates.</title>
        <authorList>
            <person name="Fehlner-Peach H."/>
            <person name="Magnabosco C."/>
            <person name="Raghavan V."/>
            <person name="Scher J.U."/>
            <person name="Tett A."/>
            <person name="Cox L.M."/>
            <person name="Gottsegen C."/>
            <person name="Watters A."/>
            <person name="Wiltshire- Gordon J.D."/>
            <person name="Segata N."/>
            <person name="Bonneau R."/>
            <person name="Littman D.R."/>
        </authorList>
    </citation>
    <scope>NUCLEOTIDE SEQUENCE [LARGE SCALE GENOMIC DNA]</scope>
    <source>
        <strain evidence="2">iP54</strain>
    </source>
</reference>
<organism evidence="1 2">
    <name type="scientific">Segatella copri</name>
    <dbReference type="NCBI Taxonomy" id="165179"/>
    <lineage>
        <taxon>Bacteria</taxon>
        <taxon>Pseudomonadati</taxon>
        <taxon>Bacteroidota</taxon>
        <taxon>Bacteroidia</taxon>
        <taxon>Bacteroidales</taxon>
        <taxon>Prevotellaceae</taxon>
        <taxon>Segatella</taxon>
    </lineage>
</organism>
<protein>
    <submittedName>
        <fullName evidence="1">Uncharacterized protein</fullName>
    </submittedName>
</protein>
<sequence length="253" mass="27108">MADNTNIIVVGNVAFTDQGTWKSDYSYEEDGQTIRGYDEGDIVHTSTGVYASLEDGNTTTPSDTNTKWRRWLDKTPTIKAQSAADDANKAANLAQSAANTAQEQATAAAAQAALAETKATEADAAAKRADAKIAQMDGLAGQIATGFIAPSRMNLTYLPEISLRNKVAQRITAQLIPSYLPQSVLFQRAEGDSLVADPSGNLIVKGEGTTKFWVIPTANTPLWQEVSITIHQPRLRLSASGKLRKVGSSLRII</sequence>
<dbReference type="AlphaFoldDB" id="A0A646HQ20"/>